<dbReference type="Proteomes" id="UP001165079">
    <property type="component" value="Unassembled WGS sequence"/>
</dbReference>
<keyword evidence="1" id="KW-1133">Transmembrane helix</keyword>
<feature type="transmembrane region" description="Helical" evidence="1">
    <location>
        <begin position="25"/>
        <end position="43"/>
    </location>
</feature>
<sequence>MTQELTVHVEGAAPAPGRRPSRIRWYVLAAALVVAAIVSTATVPNGGTLIGPVPRQPAFALPELDPAVNYTWNTRIFGSEEGESTDATRRLDEALRAVPELSTAVPMRDGEPVPAGGPITVRQERFLFSVPNGPNGTIGVWPAIGRGRPHYHARLNVDGRDGFHDTLTVDLVPKGAYEKGAGDIARIGSSNGGFAPRLVDGCADYTLANWSEPEGPELRTRYECAPFSTIDGLEGLQVRRSRVFADGRLGEQATVVIVYRADGNAIVLESRLAADDGRADLSEGQSRLSGERLKDLALALPRVPVV</sequence>
<keyword evidence="1" id="KW-0812">Transmembrane</keyword>
<evidence type="ECO:0000313" key="2">
    <source>
        <dbReference type="EMBL" id="GLZ77770.1"/>
    </source>
</evidence>
<proteinExistence type="predicted"/>
<evidence type="ECO:0000313" key="3">
    <source>
        <dbReference type="Proteomes" id="UP001165079"/>
    </source>
</evidence>
<dbReference type="AlphaFoldDB" id="A0A9W6SIM4"/>
<name>A0A9W6SIM4_9ACTN</name>
<dbReference type="RefSeq" id="WP_285662857.1">
    <property type="nucleotide sequence ID" value="NZ_BSTX01000001.1"/>
</dbReference>
<gene>
    <name evidence="2" type="ORF">Afil01_25770</name>
</gene>
<reference evidence="2" key="1">
    <citation type="submission" date="2023-03" db="EMBL/GenBank/DDBJ databases">
        <title>Actinorhabdospora filicis NBRC 111898.</title>
        <authorList>
            <person name="Ichikawa N."/>
            <person name="Sato H."/>
            <person name="Tonouchi N."/>
        </authorList>
    </citation>
    <scope>NUCLEOTIDE SEQUENCE</scope>
    <source>
        <strain evidence="2">NBRC 111898</strain>
    </source>
</reference>
<keyword evidence="1" id="KW-0472">Membrane</keyword>
<accession>A0A9W6SIM4</accession>
<keyword evidence="3" id="KW-1185">Reference proteome</keyword>
<protein>
    <submittedName>
        <fullName evidence="2">Uncharacterized protein</fullName>
    </submittedName>
</protein>
<organism evidence="2 3">
    <name type="scientific">Actinorhabdospora filicis</name>
    <dbReference type="NCBI Taxonomy" id="1785913"/>
    <lineage>
        <taxon>Bacteria</taxon>
        <taxon>Bacillati</taxon>
        <taxon>Actinomycetota</taxon>
        <taxon>Actinomycetes</taxon>
        <taxon>Micromonosporales</taxon>
        <taxon>Micromonosporaceae</taxon>
        <taxon>Actinorhabdospora</taxon>
    </lineage>
</organism>
<comment type="caution">
    <text evidence="2">The sequence shown here is derived from an EMBL/GenBank/DDBJ whole genome shotgun (WGS) entry which is preliminary data.</text>
</comment>
<dbReference type="EMBL" id="BSTX01000001">
    <property type="protein sequence ID" value="GLZ77770.1"/>
    <property type="molecule type" value="Genomic_DNA"/>
</dbReference>
<evidence type="ECO:0000256" key="1">
    <source>
        <dbReference type="SAM" id="Phobius"/>
    </source>
</evidence>